<dbReference type="SUPFAM" id="SSF48371">
    <property type="entry name" value="ARM repeat"/>
    <property type="match status" value="2"/>
</dbReference>
<feature type="domain" description="EDR1/CTR1/ARMC3-like peptidase-like" evidence="3">
    <location>
        <begin position="1022"/>
        <end position="1126"/>
    </location>
</feature>
<dbReference type="InterPro" id="IPR011989">
    <property type="entry name" value="ARM-like"/>
</dbReference>
<dbReference type="InterPro" id="IPR052441">
    <property type="entry name" value="Armadillo-Ser/Thr_Kinase"/>
</dbReference>
<organism evidence="4 5">
    <name type="scientific">Hypsibius exemplaris</name>
    <name type="common">Freshwater tardigrade</name>
    <dbReference type="NCBI Taxonomy" id="2072580"/>
    <lineage>
        <taxon>Eukaryota</taxon>
        <taxon>Metazoa</taxon>
        <taxon>Ecdysozoa</taxon>
        <taxon>Tardigrada</taxon>
        <taxon>Eutardigrada</taxon>
        <taxon>Parachela</taxon>
        <taxon>Hypsibioidea</taxon>
        <taxon>Hypsibiidae</taxon>
        <taxon>Hypsibius</taxon>
    </lineage>
</organism>
<dbReference type="InterPro" id="IPR016024">
    <property type="entry name" value="ARM-type_fold"/>
</dbReference>
<dbReference type="PANTHER" id="PTHR46618">
    <property type="entry name" value="ARMADILLO REPEAT-CONTAINING PROTEIN 3"/>
    <property type="match status" value="1"/>
</dbReference>
<evidence type="ECO:0000259" key="3">
    <source>
        <dbReference type="Pfam" id="PF14381"/>
    </source>
</evidence>
<evidence type="ECO:0000256" key="2">
    <source>
        <dbReference type="SAM" id="MobiDB-lite"/>
    </source>
</evidence>
<protein>
    <recommendedName>
        <fullName evidence="3">EDR1/CTR1/ARMC3-like peptidase-like domain-containing protein</fullName>
    </recommendedName>
</protein>
<feature type="region of interest" description="Disordered" evidence="2">
    <location>
        <begin position="1166"/>
        <end position="1190"/>
    </location>
</feature>
<evidence type="ECO:0000256" key="1">
    <source>
        <dbReference type="ARBA" id="ARBA00022737"/>
    </source>
</evidence>
<dbReference type="OrthoDB" id="7537227at2759"/>
<accession>A0A1W0XBA7</accession>
<reference evidence="5" key="1">
    <citation type="submission" date="2017-01" db="EMBL/GenBank/DDBJ databases">
        <title>Comparative genomics of anhydrobiosis in the tardigrade Hypsibius dujardini.</title>
        <authorList>
            <person name="Yoshida Y."/>
            <person name="Koutsovoulos G."/>
            <person name="Laetsch D."/>
            <person name="Stevens L."/>
            <person name="Kumar S."/>
            <person name="Horikawa D."/>
            <person name="Ishino K."/>
            <person name="Komine S."/>
            <person name="Tomita M."/>
            <person name="Blaxter M."/>
            <person name="Arakawa K."/>
        </authorList>
    </citation>
    <scope>NUCLEOTIDE SEQUENCE [LARGE SCALE GENOMIC DNA]</scope>
    <source>
        <strain evidence="5">Z151</strain>
    </source>
</reference>
<keyword evidence="1" id="KW-0677">Repeat</keyword>
<feature type="compositionally biased region" description="Basic and acidic residues" evidence="2">
    <location>
        <begin position="239"/>
        <end position="248"/>
    </location>
</feature>
<dbReference type="EMBL" id="MTYJ01000006">
    <property type="protein sequence ID" value="OQV24688.1"/>
    <property type="molecule type" value="Genomic_DNA"/>
</dbReference>
<feature type="region of interest" description="Disordered" evidence="2">
    <location>
        <begin position="230"/>
        <end position="272"/>
    </location>
</feature>
<dbReference type="Pfam" id="PF14381">
    <property type="entry name" value="EDR1_CTR1_ARMC3_pept"/>
    <property type="match status" value="1"/>
</dbReference>
<name>A0A1W0XBA7_HYPEX</name>
<gene>
    <name evidence="4" type="ORF">BV898_01747</name>
</gene>
<evidence type="ECO:0000313" key="5">
    <source>
        <dbReference type="Proteomes" id="UP000192578"/>
    </source>
</evidence>
<sequence>MDRTFSWCEETPFVQFQCHEDDPDVETVDPAELEDVKNQVRDYDELDDAFSDEDYDFLPDRPYSRSSKRVSVPKSATLKHGSSFDFAPADIDLLNRLIDSQFSPGNIPATSAVAGGIGNGPAITAFTEVASHQAPESSHRKEISPLITSEIFDNPSSHRFPTTQTHADVPTLVYQFDAVEDCTRRHRHQPRRVKFVYEDPAARVVEEEEVPAPHPERVSTPLTTVAPVKVAPKGKGKSPPKENAETKPAKGKAAKGKGPVKPDPHHEAPPVIVIPPPDALVWDTPVWRTSNQTHLQFHNKKAWIIEKKRRKHWFRLENLTPELCHDEPDTRLPLWTKAGDRIPRHYSLRFVIKNPKTMQLFFFQKKKRYILTALRVSFLFSEQSTRMKLRILSIPGLVRRLVQLITYCTGLPQRLAIMLLASLSHANAFVRLFCKVGALKKLEPIIRNSRDPELNIWLALLIRNMSQNTFVQRQFLEMLLLDVFLDWVAAKDQEPDVVKYLLQTLYFVCRNRTMRTYLVVRGSFVAILELLFSHYRYIQYLTFRLLQKLLRTRSGKPIYRFDKADGMMSLVTFISDNTQRKFFPLCIEVLEYVLSAPAIAREMIESGLYRSLMDLAMERAYENTASVQEFALKTTTRAAEIEEERRIMHELGYESNVVYFLKSNDVKVQVAALQAIAGLCRRPTNQTALFDLGAHRIILFLMEGAQSGVREWAFYAIAFLIFRNKHIMNSMVSKGLGDVIYEALWDEGETWETKGNALLCAILLRKNEHIRQRLSVSVSQSIPHWLLNSNRRIRNYAAVSIGIFVTDEETRTHFMDCKGFKALSMACTMSQILSKEKPELEFTRNLCFGLAALAVNEETVWAFINAGSLTPLWLLKNEADRVSQGYVGLAVHRIVALDSIFKYALLGRLEDKLPHGLHDQGVITLANPLRPVEFFTQQGLMGDRTIVYVSLPKKYWKRSQTPESCTYRAPKDGLDLLCDAQAGIRKRDVAHTKPMGLERLEQSLPPQDMWTYAPYNPELPPDLVLNDFLTRARSLAAITNDTMEKVKALSGFVVHQQGGPVTSRNLCEWNDCVDVGLSFIKRKINSNCVPLGMIQQGNSLHRALLFKVLADVSELPVTLIRGESPNQGWIEVLHQPQGSKRPDVFVIDLLHEVGTLLPRISPLAKQYTQPPKLPRSDGNVGPRPSFSTRDVRPLRGVMSDARQQLLQSDIPHRSTKEEPEREIQMRPEREKLRLFQLTRVFDGRNPVSGKSRYRPRLVKLFRNFVAHGVLQRKTILLKAGESL</sequence>
<evidence type="ECO:0000313" key="4">
    <source>
        <dbReference type="EMBL" id="OQV24688.1"/>
    </source>
</evidence>
<dbReference type="Gene3D" id="1.25.10.10">
    <property type="entry name" value="Leucine-rich Repeat Variant"/>
    <property type="match status" value="2"/>
</dbReference>
<dbReference type="PANTHER" id="PTHR46618:SF1">
    <property type="entry name" value="ARMADILLO REPEAT-CONTAINING PROTEIN 3"/>
    <property type="match status" value="1"/>
</dbReference>
<proteinExistence type="predicted"/>
<comment type="caution">
    <text evidence="4">The sequence shown here is derived from an EMBL/GenBank/DDBJ whole genome shotgun (WGS) entry which is preliminary data.</text>
</comment>
<dbReference type="InterPro" id="IPR055164">
    <property type="entry name" value="EDR1/CTR1/ARMC3-like_pept-like"/>
</dbReference>
<keyword evidence="5" id="KW-1185">Reference proteome</keyword>
<dbReference type="Proteomes" id="UP000192578">
    <property type="component" value="Unassembled WGS sequence"/>
</dbReference>